<gene>
    <name evidence="9" type="ORF">BCR33DRAFT_155276</name>
</gene>
<comment type="subcellular location">
    <subcellularLocation>
        <location evidence="1">Membrane</location>
        <topology evidence="1">Multi-pass membrane protein</topology>
    </subcellularLocation>
</comment>
<evidence type="ECO:0000256" key="7">
    <source>
        <dbReference type="RuleBase" id="RU362091"/>
    </source>
</evidence>
<proteinExistence type="inferred from homology"/>
<evidence type="ECO:0000256" key="8">
    <source>
        <dbReference type="SAM" id="Phobius"/>
    </source>
</evidence>
<keyword evidence="10" id="KW-1185">Reference proteome</keyword>
<feature type="transmembrane region" description="Helical" evidence="8">
    <location>
        <begin position="215"/>
        <end position="237"/>
    </location>
</feature>
<dbReference type="Proteomes" id="UP000193642">
    <property type="component" value="Unassembled WGS sequence"/>
</dbReference>
<evidence type="ECO:0000256" key="4">
    <source>
        <dbReference type="ARBA" id="ARBA00022692"/>
    </source>
</evidence>
<evidence type="ECO:0000256" key="5">
    <source>
        <dbReference type="ARBA" id="ARBA00022989"/>
    </source>
</evidence>
<evidence type="ECO:0000256" key="1">
    <source>
        <dbReference type="ARBA" id="ARBA00004141"/>
    </source>
</evidence>
<keyword evidence="6 8" id="KW-0472">Membrane</keyword>
<comment type="caution">
    <text evidence="9">The sequence shown here is derived from an EMBL/GenBank/DDBJ whole genome shotgun (WGS) entry which is preliminary data.</text>
</comment>
<reference evidence="9 10" key="1">
    <citation type="submission" date="2016-07" db="EMBL/GenBank/DDBJ databases">
        <title>Pervasive Adenine N6-methylation of Active Genes in Fungi.</title>
        <authorList>
            <consortium name="DOE Joint Genome Institute"/>
            <person name="Mondo S.J."/>
            <person name="Dannebaum R.O."/>
            <person name="Kuo R.C."/>
            <person name="Labutti K."/>
            <person name="Haridas S."/>
            <person name="Kuo A."/>
            <person name="Salamov A."/>
            <person name="Ahrendt S.R."/>
            <person name="Lipzen A."/>
            <person name="Sullivan W."/>
            <person name="Andreopoulos W.B."/>
            <person name="Clum A."/>
            <person name="Lindquist E."/>
            <person name="Daum C."/>
            <person name="Ramamoorthy G.K."/>
            <person name="Gryganskyi A."/>
            <person name="Culley D."/>
            <person name="Magnuson J.K."/>
            <person name="James T.Y."/>
            <person name="O'Malley M.A."/>
            <person name="Stajich J.E."/>
            <person name="Spatafora J.W."/>
            <person name="Visel A."/>
            <person name="Grigoriev I.V."/>
        </authorList>
    </citation>
    <scope>NUCLEOTIDE SEQUENCE [LARGE SCALE GENOMIC DNA]</scope>
    <source>
        <strain evidence="9 10">JEL800</strain>
    </source>
</reference>
<evidence type="ECO:0000256" key="6">
    <source>
        <dbReference type="ARBA" id="ARBA00023136"/>
    </source>
</evidence>
<dbReference type="PANTHER" id="PTHR48086">
    <property type="entry name" value="SODIUM/PROLINE SYMPORTER-RELATED"/>
    <property type="match status" value="1"/>
</dbReference>
<feature type="transmembrane region" description="Helical" evidence="8">
    <location>
        <begin position="68"/>
        <end position="86"/>
    </location>
</feature>
<feature type="transmembrane region" description="Helical" evidence="8">
    <location>
        <begin position="148"/>
        <end position="165"/>
    </location>
</feature>
<dbReference type="PROSITE" id="PS50283">
    <property type="entry name" value="NA_SOLUT_SYMP_3"/>
    <property type="match status" value="1"/>
</dbReference>
<accession>A0A1Y2CHY3</accession>
<evidence type="ECO:0000313" key="10">
    <source>
        <dbReference type="Proteomes" id="UP000193642"/>
    </source>
</evidence>
<dbReference type="GO" id="GO:0005886">
    <property type="term" value="C:plasma membrane"/>
    <property type="evidence" value="ECO:0007669"/>
    <property type="project" value="TreeGrafter"/>
</dbReference>
<dbReference type="InterPro" id="IPR050277">
    <property type="entry name" value="Sodium:Solute_Symporter"/>
</dbReference>
<dbReference type="EMBL" id="MCGO01000018">
    <property type="protein sequence ID" value="ORY45925.1"/>
    <property type="molecule type" value="Genomic_DNA"/>
</dbReference>
<feature type="transmembrane region" description="Helical" evidence="8">
    <location>
        <begin position="185"/>
        <end position="208"/>
    </location>
</feature>
<feature type="transmembrane region" description="Helical" evidence="8">
    <location>
        <begin position="293"/>
        <end position="311"/>
    </location>
</feature>
<evidence type="ECO:0000313" key="9">
    <source>
        <dbReference type="EMBL" id="ORY45925.1"/>
    </source>
</evidence>
<dbReference type="GO" id="GO:0015606">
    <property type="term" value="F:spermidine transmembrane transporter activity"/>
    <property type="evidence" value="ECO:0007669"/>
    <property type="project" value="TreeGrafter"/>
</dbReference>
<evidence type="ECO:0000256" key="3">
    <source>
        <dbReference type="ARBA" id="ARBA00022448"/>
    </source>
</evidence>
<keyword evidence="3" id="KW-0813">Transport</keyword>
<dbReference type="Gene3D" id="1.20.1730.10">
    <property type="entry name" value="Sodium/glucose cotransporter"/>
    <property type="match status" value="1"/>
</dbReference>
<dbReference type="STRING" id="329046.A0A1Y2CHY3"/>
<evidence type="ECO:0008006" key="11">
    <source>
        <dbReference type="Google" id="ProtNLM"/>
    </source>
</evidence>
<dbReference type="InterPro" id="IPR038377">
    <property type="entry name" value="Na/Glc_symporter_sf"/>
</dbReference>
<name>A0A1Y2CHY3_9FUNG</name>
<dbReference type="Pfam" id="PF00474">
    <property type="entry name" value="SSF"/>
    <property type="match status" value="1"/>
</dbReference>
<dbReference type="OrthoDB" id="6132759at2759"/>
<feature type="transmembrane region" description="Helical" evidence="8">
    <location>
        <begin position="98"/>
        <end position="119"/>
    </location>
</feature>
<dbReference type="InterPro" id="IPR001734">
    <property type="entry name" value="Na/solute_symporter"/>
</dbReference>
<feature type="transmembrane region" description="Helical" evidence="8">
    <location>
        <begin position="26"/>
        <end position="47"/>
    </location>
</feature>
<comment type="similarity">
    <text evidence="2 7">Belongs to the sodium:solute symporter (SSF) (TC 2.A.21) family.</text>
</comment>
<keyword evidence="5 8" id="KW-1133">Transmembrane helix</keyword>
<protein>
    <recommendedName>
        <fullName evidence="11">Na+/solute symporter</fullName>
    </recommendedName>
</protein>
<dbReference type="AlphaFoldDB" id="A0A1Y2CHY3"/>
<organism evidence="9 10">
    <name type="scientific">Rhizoclosmatium globosum</name>
    <dbReference type="NCBI Taxonomy" id="329046"/>
    <lineage>
        <taxon>Eukaryota</taxon>
        <taxon>Fungi</taxon>
        <taxon>Fungi incertae sedis</taxon>
        <taxon>Chytridiomycota</taxon>
        <taxon>Chytridiomycota incertae sedis</taxon>
        <taxon>Chytridiomycetes</taxon>
        <taxon>Chytridiales</taxon>
        <taxon>Chytriomycetaceae</taxon>
        <taxon>Rhizoclosmatium</taxon>
    </lineage>
</organism>
<sequence length="317" mass="34950">MSTTSSYSSTNTTQSVFLDPQSANTGLILCILAYVSYGILAIAFSFLKDARKKNKTTDFIITARHSQSLWWSAASWFSCGIGAFTLFGPADFVVDPSIGTGIIGLLVYSIFSGIPLVWVARIGSTVRKNVPQATSVSSYAQWRFGKEVQIFVLFLVLFILTINLLDEYLVIGTIFAQFFGCSPHVPIVTVGIITMVYTGFGGLYVSILTDLYQTVLVLLLVFVSVIWMIYSFCGVSFPSLPDYLGSTAAGWKTIATIGIPFTCGTFFGEAFWQRCWSADSEKSLRYGSLIGGLFRHSLFYCWIWCFLGLLVEKGGYC</sequence>
<keyword evidence="4 8" id="KW-0812">Transmembrane</keyword>
<feature type="transmembrane region" description="Helical" evidence="8">
    <location>
        <begin position="249"/>
        <end position="272"/>
    </location>
</feature>
<dbReference type="PANTHER" id="PTHR48086:SF10">
    <property type="entry name" value="AGR155CP"/>
    <property type="match status" value="1"/>
</dbReference>
<evidence type="ECO:0000256" key="2">
    <source>
        <dbReference type="ARBA" id="ARBA00006434"/>
    </source>
</evidence>